<feature type="coiled-coil region" evidence="1">
    <location>
        <begin position="28"/>
        <end position="55"/>
    </location>
</feature>
<evidence type="ECO:0000313" key="2">
    <source>
        <dbReference type="EMBL" id="KAG0002983.1"/>
    </source>
</evidence>
<reference evidence="2" key="1">
    <citation type="journal article" date="2020" name="Fungal Divers.">
        <title>Resolving the Mortierellaceae phylogeny through synthesis of multi-gene phylogenetics and phylogenomics.</title>
        <authorList>
            <person name="Vandepol N."/>
            <person name="Liber J."/>
            <person name="Desiro A."/>
            <person name="Na H."/>
            <person name="Kennedy M."/>
            <person name="Barry K."/>
            <person name="Grigoriev I.V."/>
            <person name="Miller A.N."/>
            <person name="O'Donnell K."/>
            <person name="Stajich J.E."/>
            <person name="Bonito G."/>
        </authorList>
    </citation>
    <scope>NUCLEOTIDE SEQUENCE</scope>
    <source>
        <strain evidence="2">MES-2147</strain>
    </source>
</reference>
<name>A0A9P6MJ70_9FUNG</name>
<comment type="caution">
    <text evidence="2">The sequence shown here is derived from an EMBL/GenBank/DDBJ whole genome shotgun (WGS) entry which is preliminary data.</text>
</comment>
<keyword evidence="3" id="KW-1185">Reference proteome</keyword>
<evidence type="ECO:0000256" key="1">
    <source>
        <dbReference type="SAM" id="Coils"/>
    </source>
</evidence>
<organism evidence="2 3">
    <name type="scientific">Modicella reniformis</name>
    <dbReference type="NCBI Taxonomy" id="1440133"/>
    <lineage>
        <taxon>Eukaryota</taxon>
        <taxon>Fungi</taxon>
        <taxon>Fungi incertae sedis</taxon>
        <taxon>Mucoromycota</taxon>
        <taxon>Mortierellomycotina</taxon>
        <taxon>Mortierellomycetes</taxon>
        <taxon>Mortierellales</taxon>
        <taxon>Mortierellaceae</taxon>
        <taxon>Modicella</taxon>
    </lineage>
</organism>
<dbReference type="EMBL" id="JAAAHW010000390">
    <property type="protein sequence ID" value="KAG0002983.1"/>
    <property type="molecule type" value="Genomic_DNA"/>
</dbReference>
<dbReference type="AlphaFoldDB" id="A0A9P6MJ70"/>
<keyword evidence="1" id="KW-0175">Coiled coil</keyword>
<dbReference type="Proteomes" id="UP000749646">
    <property type="component" value="Unassembled WGS sequence"/>
</dbReference>
<gene>
    <name evidence="2" type="ORF">BGZ65_002145</name>
</gene>
<proteinExistence type="predicted"/>
<accession>A0A9P6MJ70</accession>
<evidence type="ECO:0000313" key="3">
    <source>
        <dbReference type="Proteomes" id="UP000749646"/>
    </source>
</evidence>
<sequence>MSNRPFDSDDAQDAINVSFSSVDFKSTLINKRRQLAESQEEMTRMKQEYWAEREETLKKRMVEDADYARVLEVLAQKEQELCAEFMESD</sequence>
<protein>
    <submittedName>
        <fullName evidence="2">Uncharacterized protein</fullName>
    </submittedName>
</protein>